<accession>A0A4R3Z3S4</accession>
<reference evidence="2 3" key="1">
    <citation type="submission" date="2019-03" db="EMBL/GenBank/DDBJ databases">
        <title>Genomic Encyclopedia of Type Strains, Phase IV (KMG-IV): sequencing the most valuable type-strain genomes for metagenomic binning, comparative biology and taxonomic classification.</title>
        <authorList>
            <person name="Goeker M."/>
        </authorList>
    </citation>
    <scope>NUCLEOTIDE SEQUENCE [LARGE SCALE GENOMIC DNA]</scope>
    <source>
        <strain evidence="2 3">DSM 19580</strain>
    </source>
</reference>
<dbReference type="AlphaFoldDB" id="A0A4R3Z3S4"/>
<proteinExistence type="predicted"/>
<dbReference type="EMBL" id="SMCR01000001">
    <property type="protein sequence ID" value="TCV99802.1"/>
    <property type="molecule type" value="Genomic_DNA"/>
</dbReference>
<keyword evidence="3" id="KW-1185">Reference proteome</keyword>
<comment type="caution">
    <text evidence="2">The sequence shown here is derived from an EMBL/GenBank/DDBJ whole genome shotgun (WGS) entry which is preliminary data.</text>
</comment>
<gene>
    <name evidence="2" type="ORF">EDC52_101139</name>
</gene>
<dbReference type="Proteomes" id="UP000295719">
    <property type="component" value="Unassembled WGS sequence"/>
</dbReference>
<feature type="compositionally biased region" description="Polar residues" evidence="1">
    <location>
        <begin position="120"/>
        <end position="130"/>
    </location>
</feature>
<dbReference type="Pfam" id="PF11656">
    <property type="entry name" value="DUF3811"/>
    <property type="match status" value="1"/>
</dbReference>
<name>A0A4R3Z3S4_9GAMM</name>
<dbReference type="NCBIfam" id="NF007808">
    <property type="entry name" value="PRK10515.1"/>
    <property type="match status" value="1"/>
</dbReference>
<sequence>MCCVAALAFMTGNVTVGMRIQDRCFFAESVLIFHYNRSPFHNKVELMPTTKLTQKDMTESEQRQLKTLLDQARKSHGRPLTNSENNRIKDDYIAKLTAEREVIAKKTRAEQKKKKLKPDISSTYEWSANMHSRGRR</sequence>
<dbReference type="InterPro" id="IPR020317">
    <property type="entry name" value="Uncharacterised_YjbD"/>
</dbReference>
<feature type="region of interest" description="Disordered" evidence="1">
    <location>
        <begin position="107"/>
        <end position="136"/>
    </location>
</feature>
<organism evidence="2 3">
    <name type="scientific">Biostraticola tofi</name>
    <dbReference type="NCBI Taxonomy" id="466109"/>
    <lineage>
        <taxon>Bacteria</taxon>
        <taxon>Pseudomonadati</taxon>
        <taxon>Pseudomonadota</taxon>
        <taxon>Gammaproteobacteria</taxon>
        <taxon>Enterobacterales</taxon>
        <taxon>Bruguierivoracaceae</taxon>
        <taxon>Biostraticola</taxon>
    </lineage>
</organism>
<protein>
    <submittedName>
        <fullName evidence="2">YjbD-like protein DUF3811</fullName>
    </submittedName>
</protein>
<evidence type="ECO:0000313" key="2">
    <source>
        <dbReference type="EMBL" id="TCV99802.1"/>
    </source>
</evidence>
<evidence type="ECO:0000256" key="1">
    <source>
        <dbReference type="SAM" id="MobiDB-lite"/>
    </source>
</evidence>
<evidence type="ECO:0000313" key="3">
    <source>
        <dbReference type="Proteomes" id="UP000295719"/>
    </source>
</evidence>